<name>A0ABN7AH07_9HEMI</name>
<keyword evidence="4" id="KW-1185">Reference proteome</keyword>
<evidence type="ECO:0000313" key="3">
    <source>
        <dbReference type="EMBL" id="BES91551.1"/>
    </source>
</evidence>
<dbReference type="PROSITE" id="PS50184">
    <property type="entry name" value="VWFC_2"/>
    <property type="match status" value="1"/>
</dbReference>
<evidence type="ECO:0000256" key="1">
    <source>
        <dbReference type="SAM" id="SignalP"/>
    </source>
</evidence>
<feature type="signal peptide" evidence="1">
    <location>
        <begin position="1"/>
        <end position="27"/>
    </location>
</feature>
<keyword evidence="1" id="KW-0732">Signal</keyword>
<evidence type="ECO:0000259" key="2">
    <source>
        <dbReference type="PROSITE" id="PS50184"/>
    </source>
</evidence>
<dbReference type="InterPro" id="IPR001007">
    <property type="entry name" value="VWF_dom"/>
</dbReference>
<accession>A0ABN7AH07</accession>
<reference evidence="3 4" key="1">
    <citation type="submission" date="2023-09" db="EMBL/GenBank/DDBJ databases">
        <title>Nesidiocoris tenuis whole genome shotgun sequence.</title>
        <authorList>
            <person name="Shibata T."/>
            <person name="Shimoda M."/>
            <person name="Kobayashi T."/>
            <person name="Uehara T."/>
        </authorList>
    </citation>
    <scope>NUCLEOTIDE SEQUENCE [LARGE SCALE GENOMIC DNA]</scope>
    <source>
        <strain evidence="3 4">Japan</strain>
    </source>
</reference>
<protein>
    <recommendedName>
        <fullName evidence="2">VWFC domain-containing protein</fullName>
    </recommendedName>
</protein>
<feature type="chain" id="PRO_5045862372" description="VWFC domain-containing protein" evidence="1">
    <location>
        <begin position="28"/>
        <end position="307"/>
    </location>
</feature>
<proteinExistence type="predicted"/>
<dbReference type="Proteomes" id="UP001307889">
    <property type="component" value="Chromosome 3"/>
</dbReference>
<feature type="domain" description="VWFC" evidence="2">
    <location>
        <begin position="151"/>
        <end position="235"/>
    </location>
</feature>
<organism evidence="3 4">
    <name type="scientific">Nesidiocoris tenuis</name>
    <dbReference type="NCBI Taxonomy" id="355587"/>
    <lineage>
        <taxon>Eukaryota</taxon>
        <taxon>Metazoa</taxon>
        <taxon>Ecdysozoa</taxon>
        <taxon>Arthropoda</taxon>
        <taxon>Hexapoda</taxon>
        <taxon>Insecta</taxon>
        <taxon>Pterygota</taxon>
        <taxon>Neoptera</taxon>
        <taxon>Paraneoptera</taxon>
        <taxon>Hemiptera</taxon>
        <taxon>Heteroptera</taxon>
        <taxon>Panheteroptera</taxon>
        <taxon>Cimicomorpha</taxon>
        <taxon>Miridae</taxon>
        <taxon>Dicyphina</taxon>
        <taxon>Nesidiocoris</taxon>
    </lineage>
</organism>
<sequence length="307" mass="34829">MQSTVFALAEFRLYFICIASLFNAVQGNNPSKQYYNELSCVPEAATPGRPLSYDCGFLSKLKDDKCYYKGEEYEPGQRLETIDNECVQSCSCDLLPHNKKAYWTCIHEDCPEALSPQPCNRAVPLYSSTKSCCAQDHECDHANKIKQNDVTTCEYDGKQYLIGERIYTNSNRASKEDECKICLCSQGFNGTLVEPWCRKYSCDIYLLYLSYIKGGCIPTYYHPDDCCPVPIFRCPKEADAVITPKNTIIDERNKDLTCKFGHLNLQIGQMLSSSNDTEIECVECSCFVPPLPTCVMNDECEKRRQGK</sequence>
<evidence type="ECO:0000313" key="4">
    <source>
        <dbReference type="Proteomes" id="UP001307889"/>
    </source>
</evidence>
<gene>
    <name evidence="3" type="ORF">NTJ_04359</name>
</gene>
<dbReference type="EMBL" id="AP028911">
    <property type="protein sequence ID" value="BES91551.1"/>
    <property type="molecule type" value="Genomic_DNA"/>
</dbReference>